<proteinExistence type="predicted"/>
<gene>
    <name evidence="1" type="ORF">BLNAU_15847</name>
</gene>
<accession>A0ABQ9XCY8</accession>
<sequence length="248" mass="27821">MISSVEYSPFLTWKETDPITADSVSAVFLTLVSMVRDDYKFDEELLRQCSTFFSLIINNFGLVLNFNAFLKAIGQDSTNTAAVDALTLLRPCVVKCSKPTCMAFISSKLLPRMLSTPHLRDLSEIDDQSILSNMMEILQAGVVLATEDTILSLSTTSDIFPQSIRDLVLNEVLIPMEPSLVQIKRQKVLLSWNEEYQQALNLLINIFKVSAFDQPTLDFVCTSHIPIVFQSLISKVKHEPTHQLGDSK</sequence>
<dbReference type="Proteomes" id="UP001281761">
    <property type="component" value="Unassembled WGS sequence"/>
</dbReference>
<evidence type="ECO:0000313" key="2">
    <source>
        <dbReference type="Proteomes" id="UP001281761"/>
    </source>
</evidence>
<name>A0ABQ9XCY8_9EUKA</name>
<protein>
    <submittedName>
        <fullName evidence="1">Uncharacterized protein</fullName>
    </submittedName>
</protein>
<keyword evidence="2" id="KW-1185">Reference proteome</keyword>
<comment type="caution">
    <text evidence="1">The sequence shown here is derived from an EMBL/GenBank/DDBJ whole genome shotgun (WGS) entry which is preliminary data.</text>
</comment>
<reference evidence="1 2" key="1">
    <citation type="journal article" date="2022" name="bioRxiv">
        <title>Genomics of Preaxostyla Flagellates Illuminates Evolutionary Transitions and the Path Towards Mitochondrial Loss.</title>
        <authorList>
            <person name="Novak L.V.F."/>
            <person name="Treitli S.C."/>
            <person name="Pyrih J."/>
            <person name="Halakuc P."/>
            <person name="Pipaliya S.V."/>
            <person name="Vacek V."/>
            <person name="Brzon O."/>
            <person name="Soukal P."/>
            <person name="Eme L."/>
            <person name="Dacks J.B."/>
            <person name="Karnkowska A."/>
            <person name="Elias M."/>
            <person name="Hampl V."/>
        </authorList>
    </citation>
    <scope>NUCLEOTIDE SEQUENCE [LARGE SCALE GENOMIC DNA]</scope>
    <source>
        <strain evidence="1">NAU3</strain>
        <tissue evidence="1">Gut</tissue>
    </source>
</reference>
<dbReference type="EMBL" id="JARBJD010000160">
    <property type="protein sequence ID" value="KAK2949244.1"/>
    <property type="molecule type" value="Genomic_DNA"/>
</dbReference>
<organism evidence="1 2">
    <name type="scientific">Blattamonas nauphoetae</name>
    <dbReference type="NCBI Taxonomy" id="2049346"/>
    <lineage>
        <taxon>Eukaryota</taxon>
        <taxon>Metamonada</taxon>
        <taxon>Preaxostyla</taxon>
        <taxon>Oxymonadida</taxon>
        <taxon>Blattamonas</taxon>
    </lineage>
</organism>
<evidence type="ECO:0000313" key="1">
    <source>
        <dbReference type="EMBL" id="KAK2949244.1"/>
    </source>
</evidence>